<protein>
    <submittedName>
        <fullName evidence="1">Uncharacterized protein</fullName>
    </submittedName>
</protein>
<accession>A0A645ICS3</accession>
<reference evidence="1" key="1">
    <citation type="submission" date="2019-08" db="EMBL/GenBank/DDBJ databases">
        <authorList>
            <person name="Kucharzyk K."/>
            <person name="Murdoch R.W."/>
            <person name="Higgins S."/>
            <person name="Loffler F."/>
        </authorList>
    </citation>
    <scope>NUCLEOTIDE SEQUENCE</scope>
</reference>
<comment type="caution">
    <text evidence="1">The sequence shown here is derived from an EMBL/GenBank/DDBJ whole genome shotgun (WGS) entry which is preliminary data.</text>
</comment>
<dbReference type="AlphaFoldDB" id="A0A645ICS3"/>
<evidence type="ECO:0000313" key="1">
    <source>
        <dbReference type="EMBL" id="MPN49108.1"/>
    </source>
</evidence>
<dbReference type="EMBL" id="VSSQ01112060">
    <property type="protein sequence ID" value="MPN49108.1"/>
    <property type="molecule type" value="Genomic_DNA"/>
</dbReference>
<name>A0A645ICS3_9ZZZZ</name>
<gene>
    <name evidence="1" type="ORF">SDC9_196721</name>
</gene>
<proteinExistence type="predicted"/>
<sequence>MVTGTRGAIPARTGGFLVTIAFPGTSFAVPQMDAQVVVVKNIAWFENPVSADLFCDGGCILAQCSGDVNLV</sequence>
<organism evidence="1">
    <name type="scientific">bioreactor metagenome</name>
    <dbReference type="NCBI Taxonomy" id="1076179"/>
    <lineage>
        <taxon>unclassified sequences</taxon>
        <taxon>metagenomes</taxon>
        <taxon>ecological metagenomes</taxon>
    </lineage>
</organism>